<feature type="region of interest" description="Disordered" evidence="1">
    <location>
        <begin position="26"/>
        <end position="47"/>
    </location>
</feature>
<dbReference type="EMBL" id="LFXA01000002">
    <property type="protein sequence ID" value="KNB53422.1"/>
    <property type="molecule type" value="Genomic_DNA"/>
</dbReference>
<dbReference type="RefSeq" id="WP_049714127.1">
    <property type="nucleotide sequence ID" value="NZ_LFXA01000002.1"/>
</dbReference>
<evidence type="ECO:0000313" key="3">
    <source>
        <dbReference type="Proteomes" id="UP000037288"/>
    </source>
</evidence>
<reference evidence="3" key="1">
    <citation type="submission" date="2015-07" db="EMBL/GenBank/DDBJ databases">
        <title>Draft genome sequence of Streptomyces sp. CMAA 1322, a bacterium isolated from Caatinga biome, from dry forest semiarid of Brazil.</title>
        <authorList>
            <person name="Santos S.N."/>
            <person name="Gacesa R."/>
            <person name="Taketani R.G."/>
            <person name="Long P.F."/>
            <person name="Melo I.S."/>
        </authorList>
    </citation>
    <scope>NUCLEOTIDE SEQUENCE [LARGE SCALE GENOMIC DNA]</scope>
    <source>
        <strain evidence="3">CMAA 1322</strain>
    </source>
</reference>
<dbReference type="AlphaFoldDB" id="A0A0K9XL64"/>
<name>A0A0K9XL64_9ACTN</name>
<evidence type="ECO:0000256" key="1">
    <source>
        <dbReference type="SAM" id="MobiDB-lite"/>
    </source>
</evidence>
<evidence type="ECO:0000313" key="2">
    <source>
        <dbReference type="EMBL" id="KNB53422.1"/>
    </source>
</evidence>
<proteinExistence type="predicted"/>
<dbReference type="PATRIC" id="fig|1678637.3.peg.370"/>
<sequence length="66" mass="7415">MRPLGALIWRGLVALGLFWVGPLPAETADDRPRPVPPPPGHPERLVPHEPLTEHELLLSRELGWTR</sequence>
<dbReference type="Proteomes" id="UP000037288">
    <property type="component" value="Unassembled WGS sequence"/>
</dbReference>
<comment type="caution">
    <text evidence="2">The sequence shown here is derived from an EMBL/GenBank/DDBJ whole genome shotgun (WGS) entry which is preliminary data.</text>
</comment>
<dbReference type="InterPro" id="IPR045701">
    <property type="entry name" value="DUF6059"/>
</dbReference>
<protein>
    <submittedName>
        <fullName evidence="2">Uncharacterized protein</fullName>
    </submittedName>
</protein>
<keyword evidence="3" id="KW-1185">Reference proteome</keyword>
<organism evidence="2 3">
    <name type="scientific">Streptomyces caatingaensis</name>
    <dbReference type="NCBI Taxonomy" id="1678637"/>
    <lineage>
        <taxon>Bacteria</taxon>
        <taxon>Bacillati</taxon>
        <taxon>Actinomycetota</taxon>
        <taxon>Actinomycetes</taxon>
        <taxon>Kitasatosporales</taxon>
        <taxon>Streptomycetaceae</taxon>
        <taxon>Streptomyces</taxon>
    </lineage>
</organism>
<gene>
    <name evidence="2" type="ORF">AC230_01735</name>
</gene>
<accession>A0A0K9XL64</accession>
<dbReference type="Pfam" id="PF19534">
    <property type="entry name" value="DUF6059"/>
    <property type="match status" value="1"/>
</dbReference>
<dbReference type="STRING" id="1678637.AC230_01735"/>